<dbReference type="SUPFAM" id="SSF51735">
    <property type="entry name" value="NAD(P)-binding Rossmann-fold domains"/>
    <property type="match status" value="1"/>
</dbReference>
<organism evidence="7 8">
    <name type="scientific">Stutzerimonas tarimensis</name>
    <dbReference type="NCBI Taxonomy" id="1507735"/>
    <lineage>
        <taxon>Bacteria</taxon>
        <taxon>Pseudomonadati</taxon>
        <taxon>Pseudomonadota</taxon>
        <taxon>Gammaproteobacteria</taxon>
        <taxon>Pseudomonadales</taxon>
        <taxon>Pseudomonadaceae</taxon>
        <taxon>Stutzerimonas</taxon>
    </lineage>
</organism>
<evidence type="ECO:0000256" key="3">
    <source>
        <dbReference type="ARBA" id="ARBA00023027"/>
    </source>
</evidence>
<dbReference type="RefSeq" id="WP_386360086.1">
    <property type="nucleotide sequence ID" value="NZ_JBHRXZ010000001.1"/>
</dbReference>
<reference evidence="8" key="1">
    <citation type="journal article" date="2019" name="Int. J. Syst. Evol. Microbiol.">
        <title>The Global Catalogue of Microorganisms (GCM) 10K type strain sequencing project: providing services to taxonomists for standard genome sequencing and annotation.</title>
        <authorList>
            <consortium name="The Broad Institute Genomics Platform"/>
            <consortium name="The Broad Institute Genome Sequencing Center for Infectious Disease"/>
            <person name="Wu L."/>
            <person name="Ma J."/>
        </authorList>
    </citation>
    <scope>NUCLEOTIDE SEQUENCE [LARGE SCALE GENOMIC DNA]</scope>
    <source>
        <strain evidence="8">KCTC 42447</strain>
    </source>
</reference>
<dbReference type="EMBL" id="JBHRXZ010000001">
    <property type="protein sequence ID" value="MFC3606245.1"/>
    <property type="molecule type" value="Genomic_DNA"/>
</dbReference>
<dbReference type="InterPro" id="IPR006140">
    <property type="entry name" value="D-isomer_DH_NAD-bd"/>
</dbReference>
<dbReference type="Proteomes" id="UP001595630">
    <property type="component" value="Unassembled WGS sequence"/>
</dbReference>
<dbReference type="Pfam" id="PF00389">
    <property type="entry name" value="2-Hacid_dh"/>
    <property type="match status" value="1"/>
</dbReference>
<dbReference type="PROSITE" id="PS00671">
    <property type="entry name" value="D_2_HYDROXYACID_DH_3"/>
    <property type="match status" value="1"/>
</dbReference>
<feature type="domain" description="D-isomer specific 2-hydroxyacid dehydrogenase catalytic" evidence="5">
    <location>
        <begin position="20"/>
        <end position="318"/>
    </location>
</feature>
<dbReference type="InterPro" id="IPR006139">
    <property type="entry name" value="D-isomer_2_OHA_DH_cat_dom"/>
</dbReference>
<feature type="domain" description="D-isomer specific 2-hydroxyacid dehydrogenase NAD-binding" evidence="6">
    <location>
        <begin position="111"/>
        <end position="289"/>
    </location>
</feature>
<evidence type="ECO:0000256" key="2">
    <source>
        <dbReference type="ARBA" id="ARBA00023002"/>
    </source>
</evidence>
<evidence type="ECO:0000259" key="5">
    <source>
        <dbReference type="Pfam" id="PF00389"/>
    </source>
</evidence>
<name>A0ABV7SZH6_9GAMM</name>
<evidence type="ECO:0000313" key="7">
    <source>
        <dbReference type="EMBL" id="MFC3606245.1"/>
    </source>
</evidence>
<dbReference type="PANTHER" id="PTHR43761:SF1">
    <property type="entry name" value="D-ISOMER SPECIFIC 2-HYDROXYACID DEHYDROGENASE CATALYTIC DOMAIN-CONTAINING PROTEIN-RELATED"/>
    <property type="match status" value="1"/>
</dbReference>
<dbReference type="SUPFAM" id="SSF52283">
    <property type="entry name" value="Formate/glycerate dehydrogenase catalytic domain-like"/>
    <property type="match status" value="1"/>
</dbReference>
<dbReference type="CDD" id="cd12162">
    <property type="entry name" value="2-Hacid_dh_4"/>
    <property type="match status" value="1"/>
</dbReference>
<keyword evidence="3" id="KW-0520">NAD</keyword>
<dbReference type="InterPro" id="IPR036291">
    <property type="entry name" value="NAD(P)-bd_dom_sf"/>
</dbReference>
<sequence>MPSRRAVFLDLVPLDQGDLDLNPLEQAFDELVVHSHSLPEQVIERLQGAQVAIINKVRLTEQVFQACPDLALVLVSATGLNNVDLEAARRHGILVCNCQGYGTASVAQHTLALLLALATRLVDYQTAVNEGKWGLTPHFCLLDFPIVELDGKTLGVLGLGTLGSAVAKLAEALGMRILVGELPGRPAQEGRLPLEELLPQVDALTLHCPLTEATRNLIGARQLALMKPGAFVINAARGGLIDEQALADALRSGHLGGAATDVLIEEPPVHGNPLLAGDIPRLIVTPHSAWGSREARQRIVNQVAENARAFFAGQPMRQAN</sequence>
<dbReference type="InterPro" id="IPR029753">
    <property type="entry name" value="D-isomer_DH_CS"/>
</dbReference>
<dbReference type="InterPro" id="IPR050418">
    <property type="entry name" value="D-iso_2-hydroxyacid_DH_PdxB"/>
</dbReference>
<dbReference type="Gene3D" id="3.40.50.720">
    <property type="entry name" value="NAD(P)-binding Rossmann-like Domain"/>
    <property type="match status" value="2"/>
</dbReference>
<dbReference type="PANTHER" id="PTHR43761">
    <property type="entry name" value="D-ISOMER SPECIFIC 2-HYDROXYACID DEHYDROGENASE FAMILY PROTEIN (AFU_ORTHOLOGUE AFUA_1G13630)"/>
    <property type="match status" value="1"/>
</dbReference>
<evidence type="ECO:0000259" key="6">
    <source>
        <dbReference type="Pfam" id="PF02826"/>
    </source>
</evidence>
<keyword evidence="8" id="KW-1185">Reference proteome</keyword>
<proteinExistence type="inferred from homology"/>
<evidence type="ECO:0000256" key="1">
    <source>
        <dbReference type="ARBA" id="ARBA00005854"/>
    </source>
</evidence>
<dbReference type="NCBIfam" id="NF005069">
    <property type="entry name" value="PRK06487.1"/>
    <property type="match status" value="1"/>
</dbReference>
<evidence type="ECO:0000313" key="8">
    <source>
        <dbReference type="Proteomes" id="UP001595630"/>
    </source>
</evidence>
<comment type="caution">
    <text evidence="7">The sequence shown here is derived from an EMBL/GenBank/DDBJ whole genome shotgun (WGS) entry which is preliminary data.</text>
</comment>
<dbReference type="Pfam" id="PF02826">
    <property type="entry name" value="2-Hacid_dh_C"/>
    <property type="match status" value="1"/>
</dbReference>
<evidence type="ECO:0000256" key="4">
    <source>
        <dbReference type="RuleBase" id="RU003719"/>
    </source>
</evidence>
<gene>
    <name evidence="7" type="ORF">ACFOMF_00380</name>
</gene>
<accession>A0ABV7SZH6</accession>
<comment type="similarity">
    <text evidence="1 4">Belongs to the D-isomer specific 2-hydroxyacid dehydrogenase family.</text>
</comment>
<keyword evidence="2 4" id="KW-0560">Oxidoreductase</keyword>
<protein>
    <submittedName>
        <fullName evidence="7">2-hydroxyacid dehydrogenase</fullName>
    </submittedName>
</protein>